<accession>A0ABM5GR74</accession>
<evidence type="ECO:0000256" key="1">
    <source>
        <dbReference type="ARBA" id="ARBA00004173"/>
    </source>
</evidence>
<feature type="region of interest" description="Disordered" evidence="13">
    <location>
        <begin position="203"/>
        <end position="234"/>
    </location>
</feature>
<dbReference type="GeneID" id="110080283"/>
<dbReference type="Gene3D" id="1.25.40.10">
    <property type="entry name" value="Tetratricopeptide repeat domain"/>
    <property type="match status" value="2"/>
</dbReference>
<comment type="similarity">
    <text evidence="2">Belongs to the mitochondrion-specific ribosomal protein mS39 family.</text>
</comment>
<dbReference type="NCBIfam" id="TIGR00756">
    <property type="entry name" value="PPR"/>
    <property type="match status" value="1"/>
</dbReference>
<keyword evidence="3" id="KW-0699">rRNA-binding</keyword>
<feature type="repeat" description="PPR" evidence="12">
    <location>
        <begin position="254"/>
        <end position="288"/>
    </location>
</feature>
<evidence type="ECO:0000256" key="2">
    <source>
        <dbReference type="ARBA" id="ARBA00008551"/>
    </source>
</evidence>
<evidence type="ECO:0000256" key="8">
    <source>
        <dbReference type="ARBA" id="ARBA00022980"/>
    </source>
</evidence>
<evidence type="ECO:0000256" key="13">
    <source>
        <dbReference type="SAM" id="MobiDB-lite"/>
    </source>
</evidence>
<name>A0ABM5GR74_9SAUR</name>
<evidence type="ECO:0000256" key="5">
    <source>
        <dbReference type="ARBA" id="ARBA00022845"/>
    </source>
</evidence>
<evidence type="ECO:0000256" key="9">
    <source>
        <dbReference type="ARBA" id="ARBA00023128"/>
    </source>
</evidence>
<dbReference type="PANTHER" id="PTHR16276">
    <property type="entry name" value="PENTATRICOPEPTIDE REPEAT DOMAIN-CONTAINING PROTEIN 3"/>
    <property type="match status" value="1"/>
</dbReference>
<organism evidence="14 15">
    <name type="scientific">Pogona vitticeps</name>
    <name type="common">central bearded dragon</name>
    <dbReference type="NCBI Taxonomy" id="103695"/>
    <lineage>
        <taxon>Eukaryota</taxon>
        <taxon>Metazoa</taxon>
        <taxon>Chordata</taxon>
        <taxon>Craniata</taxon>
        <taxon>Vertebrata</taxon>
        <taxon>Euteleostomi</taxon>
        <taxon>Lepidosauria</taxon>
        <taxon>Squamata</taxon>
        <taxon>Bifurcata</taxon>
        <taxon>Unidentata</taxon>
        <taxon>Episquamata</taxon>
        <taxon>Toxicofera</taxon>
        <taxon>Iguania</taxon>
        <taxon>Acrodonta</taxon>
        <taxon>Agamidae</taxon>
        <taxon>Amphibolurinae</taxon>
        <taxon>Pogona</taxon>
    </lineage>
</organism>
<keyword evidence="14" id="KW-1185">Reference proteome</keyword>
<dbReference type="PROSITE" id="PS51375">
    <property type="entry name" value="PPR"/>
    <property type="match status" value="1"/>
</dbReference>
<evidence type="ECO:0000256" key="3">
    <source>
        <dbReference type="ARBA" id="ARBA00022730"/>
    </source>
</evidence>
<evidence type="ECO:0000256" key="10">
    <source>
        <dbReference type="ARBA" id="ARBA00023274"/>
    </source>
</evidence>
<keyword evidence="6" id="KW-0694">RNA-binding</keyword>
<keyword evidence="8" id="KW-0689">Ribosomal protein</keyword>
<evidence type="ECO:0000256" key="4">
    <source>
        <dbReference type="ARBA" id="ARBA00022737"/>
    </source>
</evidence>
<evidence type="ECO:0000256" key="7">
    <source>
        <dbReference type="ARBA" id="ARBA00022946"/>
    </source>
</evidence>
<comment type="subcellular location">
    <subcellularLocation>
        <location evidence="1">Mitochondrion</location>
    </subcellularLocation>
</comment>
<evidence type="ECO:0000256" key="11">
    <source>
        <dbReference type="ARBA" id="ARBA00035134"/>
    </source>
</evidence>
<sequence length="673" mass="78093">MAAARWLRLSARGRRALLEEALLPSVAAEGSVRHWSENAALQKKSSNIEVAEENIVIPRKKTWDKLAVLQALASTVKRDITAANYIFQDDPFLIPRNIREYRLYSLSKESGKNAAKYVVDTHPEYFQRDIAEPHIPSLMPPKVELQPEEVSEEALRNQIQLRKVNASVDMYDQLLQAGTTIPLHISNSLLDLLCFYGDREPSDMDSHVEEKRESEELQEASEEKRQRDTPNGRHMIWRKNNNAERIFKLMPEKNAHSYCTMIRGMVKHRAYEDAFGMYAELLNHGFNADVYTFNALILAAKEIKSLSVERCEFIEDLLRQMKQQNVQPNLLTFNSVLKTMRFSGNPGKRMAMRTLNEMKALNIEPSLATYDHLLQIFYKPAHISENPSDIIYKILDEIEGKSFYPCDPEDDKFFITAMRICLNLKDIQLAYQLNRILDTGENRKMMRNHFQQMRYWGRFFHLLCIMEQFDVIMKWYKELVPSVFYLNVEGMQSLLQALDTANHLEIVPELWKDNQQFSHHQRFIIAEEVLDLMARDVQPLETQIAFADCAASIKSLYEGGEFKQVTPEWTTSVLSHITILFARAGRAQEAWKMLEFFKKHNRIPSCLVMNEILNCIKQENQTKQAFDLVKLAASFSLPSTSDLAKRVLEEFQLSEEEKKELAEMTEEIDIDSE</sequence>
<evidence type="ECO:0000313" key="14">
    <source>
        <dbReference type="Proteomes" id="UP001652642"/>
    </source>
</evidence>
<evidence type="ECO:0000313" key="15">
    <source>
        <dbReference type="RefSeq" id="XP_072860140.1"/>
    </source>
</evidence>
<reference evidence="15" key="1">
    <citation type="submission" date="2025-08" db="UniProtKB">
        <authorList>
            <consortium name="RefSeq"/>
        </authorList>
    </citation>
    <scope>IDENTIFICATION</scope>
</reference>
<protein>
    <recommendedName>
        <fullName evidence="11">Small ribosomal subunit protein mS39</fullName>
    </recommendedName>
</protein>
<dbReference type="Pfam" id="PF22330">
    <property type="entry name" value="Rib_mS39_PPR"/>
    <property type="match status" value="1"/>
</dbReference>
<dbReference type="RefSeq" id="XP_072860140.1">
    <property type="nucleotide sequence ID" value="XM_073004039.1"/>
</dbReference>
<keyword evidence="5" id="KW-0810">Translation regulation</keyword>
<keyword evidence="7" id="KW-0809">Transit peptide</keyword>
<keyword evidence="4" id="KW-0677">Repeat</keyword>
<dbReference type="InterPro" id="IPR002885">
    <property type="entry name" value="PPR_rpt"/>
</dbReference>
<evidence type="ECO:0000256" key="12">
    <source>
        <dbReference type="PROSITE-ProRule" id="PRU00708"/>
    </source>
</evidence>
<dbReference type="Proteomes" id="UP001652642">
    <property type="component" value="Chromosome 6"/>
</dbReference>
<keyword evidence="9" id="KW-0496">Mitochondrion</keyword>
<proteinExistence type="inferred from homology"/>
<evidence type="ECO:0000256" key="6">
    <source>
        <dbReference type="ARBA" id="ARBA00022884"/>
    </source>
</evidence>
<dbReference type="InterPro" id="IPR055063">
    <property type="entry name" value="Rib_mS39_PPR"/>
</dbReference>
<feature type="compositionally biased region" description="Basic and acidic residues" evidence="13">
    <location>
        <begin position="203"/>
        <end position="231"/>
    </location>
</feature>
<dbReference type="InterPro" id="IPR037387">
    <property type="entry name" value="PTCD3"/>
</dbReference>
<dbReference type="Pfam" id="PF13812">
    <property type="entry name" value="PPR_3"/>
    <property type="match status" value="1"/>
</dbReference>
<dbReference type="InterPro" id="IPR011990">
    <property type="entry name" value="TPR-like_helical_dom_sf"/>
</dbReference>
<dbReference type="PANTHER" id="PTHR16276:SF1">
    <property type="entry name" value="SMALL RIBOSOMAL SUBUNIT PROTEIN MS39"/>
    <property type="match status" value="1"/>
</dbReference>
<gene>
    <name evidence="15" type="primary">PTCD3</name>
</gene>
<keyword evidence="10" id="KW-0687">Ribonucleoprotein</keyword>